<protein>
    <recommendedName>
        <fullName evidence="3">Glycosyltransferase family 1 protein</fullName>
    </recommendedName>
</protein>
<dbReference type="Gene3D" id="3.40.50.2000">
    <property type="entry name" value="Glycogen Phosphorylase B"/>
    <property type="match status" value="1"/>
</dbReference>
<organism evidence="1 2">
    <name type="scientific">Ureibacillus thermosphaericus</name>
    <dbReference type="NCBI Taxonomy" id="51173"/>
    <lineage>
        <taxon>Bacteria</taxon>
        <taxon>Bacillati</taxon>
        <taxon>Bacillota</taxon>
        <taxon>Bacilli</taxon>
        <taxon>Bacillales</taxon>
        <taxon>Caryophanaceae</taxon>
        <taxon>Ureibacillus</taxon>
    </lineage>
</organism>
<sequence length="403" mass="47339">MFFSRLFRFLKKYGLMTFLKKIIEEVKVFFQKRRNTKLHTKILKDILNENSGKEIIVFLSPIPWNVPLFQRPQHIAQNLARQGYLYFYCTDSVEVNGFKKIENSCYVTNRQDIVLKNIEKFILHTYSTDTRNLKKIIKLAKNRKCTFLYEYIDELDEELVGKINNYTIKKHKNFLKDEENTIVVASADTLYREVLSYRTKKIELVTNGVDYSHFNIPYSHNNIPIEIKDVVNKKKPIIGYFGAFASWFDYELIIKLAINKPEYEILLIGWNYDNSILNYGFENFENVTIIGPIDYQFLPEYAVHFSISTIPFVLNQITESTSPIKLFEYMALGKPIVTTNLKECRKYKSVLIAENHDDFINKLDIALKLSTDKDYQNILAKEALENTWEAKAKAIQYLLHATV</sequence>
<evidence type="ECO:0008006" key="3">
    <source>
        <dbReference type="Google" id="ProtNLM"/>
    </source>
</evidence>
<keyword evidence="2" id="KW-1185">Reference proteome</keyword>
<dbReference type="AlphaFoldDB" id="A0A840PYT8"/>
<evidence type="ECO:0000313" key="2">
    <source>
        <dbReference type="Proteomes" id="UP000557217"/>
    </source>
</evidence>
<dbReference type="Pfam" id="PF13692">
    <property type="entry name" value="Glyco_trans_1_4"/>
    <property type="match status" value="1"/>
</dbReference>
<dbReference type="SUPFAM" id="SSF53756">
    <property type="entry name" value="UDP-Glycosyltransferase/glycogen phosphorylase"/>
    <property type="match status" value="1"/>
</dbReference>
<reference evidence="1 2" key="1">
    <citation type="submission" date="2020-08" db="EMBL/GenBank/DDBJ databases">
        <title>Genomic Encyclopedia of Type Strains, Phase IV (KMG-IV): sequencing the most valuable type-strain genomes for metagenomic binning, comparative biology and taxonomic classification.</title>
        <authorList>
            <person name="Goeker M."/>
        </authorList>
    </citation>
    <scope>NUCLEOTIDE SEQUENCE [LARGE SCALE GENOMIC DNA]</scope>
    <source>
        <strain evidence="1 2">DSM 10633</strain>
    </source>
</reference>
<proteinExistence type="predicted"/>
<dbReference type="EMBL" id="JACHGZ010000057">
    <property type="protein sequence ID" value="MBB5150474.1"/>
    <property type="molecule type" value="Genomic_DNA"/>
</dbReference>
<accession>A0A840PYT8</accession>
<comment type="caution">
    <text evidence="1">The sequence shown here is derived from an EMBL/GenBank/DDBJ whole genome shotgun (WGS) entry which is preliminary data.</text>
</comment>
<dbReference type="Proteomes" id="UP000557217">
    <property type="component" value="Unassembled WGS sequence"/>
</dbReference>
<name>A0A840PYT8_URETH</name>
<dbReference type="RefSeq" id="WP_168412857.1">
    <property type="nucleotide sequence ID" value="NZ_JAAXPW010000056.1"/>
</dbReference>
<gene>
    <name evidence="1" type="ORF">HNR36_002900</name>
</gene>
<evidence type="ECO:0000313" key="1">
    <source>
        <dbReference type="EMBL" id="MBB5150474.1"/>
    </source>
</evidence>